<reference evidence="1" key="1">
    <citation type="submission" date="2020-05" db="EMBL/GenBank/DDBJ databases">
        <authorList>
            <person name="Chiriac C."/>
            <person name="Salcher M."/>
            <person name="Ghai R."/>
            <person name="Kavagutti S V."/>
        </authorList>
    </citation>
    <scope>NUCLEOTIDE SEQUENCE</scope>
</reference>
<sequence length="37" mass="4075">MTALLVLLIPTMFFAGVASVASFHFKHEALRLSLDIN</sequence>
<name>A0A6J6X280_9ZZZZ</name>
<accession>A0A6J6X280</accession>
<protein>
    <submittedName>
        <fullName evidence="1">Unannotated protein</fullName>
    </submittedName>
</protein>
<dbReference type="AlphaFoldDB" id="A0A6J6X280"/>
<dbReference type="EMBL" id="CAFAAB010000166">
    <property type="protein sequence ID" value="CAB4791450.1"/>
    <property type="molecule type" value="Genomic_DNA"/>
</dbReference>
<proteinExistence type="predicted"/>
<evidence type="ECO:0000313" key="1">
    <source>
        <dbReference type="EMBL" id="CAB4791450.1"/>
    </source>
</evidence>
<organism evidence="1">
    <name type="scientific">freshwater metagenome</name>
    <dbReference type="NCBI Taxonomy" id="449393"/>
    <lineage>
        <taxon>unclassified sequences</taxon>
        <taxon>metagenomes</taxon>
        <taxon>ecological metagenomes</taxon>
    </lineage>
</organism>
<gene>
    <name evidence="1" type="ORF">UFOPK2958_01234</name>
</gene>